<dbReference type="Proteomes" id="UP000322234">
    <property type="component" value="Unassembled WGS sequence"/>
</dbReference>
<dbReference type="EC" id="2.7.4.2" evidence="4"/>
<evidence type="ECO:0000256" key="15">
    <source>
        <dbReference type="ARBA" id="ARBA00022833"/>
    </source>
</evidence>
<dbReference type="GO" id="GO:0005524">
    <property type="term" value="F:ATP binding"/>
    <property type="evidence" value="ECO:0007669"/>
    <property type="project" value="UniProtKB-KW"/>
</dbReference>
<dbReference type="InterPro" id="IPR027417">
    <property type="entry name" value="P-loop_NTPase"/>
</dbReference>
<evidence type="ECO:0000256" key="12">
    <source>
        <dbReference type="ARBA" id="ARBA00022771"/>
    </source>
</evidence>
<evidence type="ECO:0000256" key="9">
    <source>
        <dbReference type="ARBA" id="ARBA00022687"/>
    </source>
</evidence>
<dbReference type="GO" id="GO:0019287">
    <property type="term" value="P:isopentenyl diphosphate biosynthetic process, mevalonate pathway"/>
    <property type="evidence" value="ECO:0007669"/>
    <property type="project" value="UniProtKB-UniPathway"/>
</dbReference>
<dbReference type="NCBIfam" id="TIGR01223">
    <property type="entry name" value="Pmev_kin_anim"/>
    <property type="match status" value="1"/>
</dbReference>
<keyword evidence="14" id="KW-0152">Cholesterol biosynthesis</keyword>
<evidence type="ECO:0000256" key="25">
    <source>
        <dbReference type="ARBA" id="ARBA00037400"/>
    </source>
</evidence>
<dbReference type="SUPFAM" id="SSF57903">
    <property type="entry name" value="FYVE/PHD zinc finger"/>
    <property type="match status" value="1"/>
</dbReference>
<dbReference type="InterPro" id="IPR005919">
    <property type="entry name" value="Pmev_kin_anim"/>
</dbReference>
<feature type="compositionally biased region" description="Low complexity" evidence="30">
    <location>
        <begin position="85"/>
        <end position="95"/>
    </location>
</feature>
<dbReference type="FunFam" id="3.40.50.300:FF:001026">
    <property type="entry name" value="Phosphomevalonate kinase"/>
    <property type="match status" value="1"/>
</dbReference>
<evidence type="ECO:0000313" key="32">
    <source>
        <dbReference type="EMBL" id="MXQ95889.1"/>
    </source>
</evidence>
<feature type="compositionally biased region" description="Polar residues" evidence="30">
    <location>
        <begin position="375"/>
        <end position="386"/>
    </location>
</feature>
<dbReference type="InterPro" id="IPR051990">
    <property type="entry name" value="CCPG1/PBIP1"/>
</dbReference>
<dbReference type="CDD" id="cd15636">
    <property type="entry name" value="PHD_PYGO2"/>
    <property type="match status" value="1"/>
</dbReference>
<keyword evidence="8" id="KW-0808">Transferase</keyword>
<comment type="function">
    <text evidence="25">Involved in signal transduction through the Wnt pathway.</text>
</comment>
<evidence type="ECO:0000256" key="16">
    <source>
        <dbReference type="ARBA" id="ARBA00022840"/>
    </source>
</evidence>
<keyword evidence="13" id="KW-0418">Kinase</keyword>
<keyword evidence="6" id="KW-0444">Lipid biosynthesis</keyword>
<dbReference type="InterPro" id="IPR019786">
    <property type="entry name" value="Zinc_finger_PHD-type_CS"/>
</dbReference>
<feature type="compositionally biased region" description="Polar residues" evidence="30">
    <location>
        <begin position="255"/>
        <end position="267"/>
    </location>
</feature>
<dbReference type="InterPro" id="IPR013083">
    <property type="entry name" value="Znf_RING/FYVE/PHD"/>
</dbReference>
<dbReference type="GO" id="GO:0005829">
    <property type="term" value="C:cytosol"/>
    <property type="evidence" value="ECO:0007669"/>
    <property type="project" value="UniProtKB-SubCell"/>
</dbReference>
<evidence type="ECO:0000256" key="7">
    <source>
        <dbReference type="ARBA" id="ARBA00022548"/>
    </source>
</evidence>
<keyword evidence="23" id="KW-0539">Nucleus</keyword>
<evidence type="ECO:0000256" key="11">
    <source>
        <dbReference type="ARBA" id="ARBA00022741"/>
    </source>
</evidence>
<evidence type="ECO:0000256" key="28">
    <source>
        <dbReference type="PROSITE-ProRule" id="PRU00146"/>
    </source>
</evidence>
<dbReference type="GO" id="GO:0004631">
    <property type="term" value="F:phosphomevalonate kinase activity"/>
    <property type="evidence" value="ECO:0007669"/>
    <property type="project" value="UniProtKB-EC"/>
</dbReference>
<dbReference type="PANTHER" id="PTHR28638:SF1">
    <property type="entry name" value="PRE-B-CELL LEUKEMIA TRANSCRIPTION FACTOR-INTERACTING PROTEIN 1"/>
    <property type="match status" value="1"/>
</dbReference>
<name>A0A6B0S0A0_9CETA</name>
<feature type="compositionally biased region" description="Low complexity" evidence="30">
    <location>
        <begin position="573"/>
        <end position="587"/>
    </location>
</feature>
<evidence type="ECO:0000259" key="31">
    <source>
        <dbReference type="PROSITE" id="PS50016"/>
    </source>
</evidence>
<evidence type="ECO:0000256" key="20">
    <source>
        <dbReference type="ARBA" id="ARBA00023098"/>
    </source>
</evidence>
<dbReference type="Pfam" id="PF04275">
    <property type="entry name" value="P-mevalo_kinase"/>
    <property type="match status" value="1"/>
</dbReference>
<feature type="coiled-coil region" evidence="29">
    <location>
        <begin position="807"/>
        <end position="883"/>
    </location>
</feature>
<keyword evidence="15" id="KW-0862">Zinc</keyword>
<feature type="compositionally biased region" description="Basic and acidic residues" evidence="30">
    <location>
        <begin position="1034"/>
        <end position="1080"/>
    </location>
</feature>
<evidence type="ECO:0000256" key="30">
    <source>
        <dbReference type="SAM" id="MobiDB-lite"/>
    </source>
</evidence>
<feature type="compositionally biased region" description="Polar residues" evidence="30">
    <location>
        <begin position="595"/>
        <end position="606"/>
    </location>
</feature>
<feature type="coiled-coil region" evidence="29">
    <location>
        <begin position="916"/>
        <end position="957"/>
    </location>
</feature>
<dbReference type="GO" id="GO:0008270">
    <property type="term" value="F:zinc ion binding"/>
    <property type="evidence" value="ECO:0007669"/>
    <property type="project" value="UniProtKB-KW"/>
</dbReference>
<evidence type="ECO:0000256" key="22">
    <source>
        <dbReference type="ARBA" id="ARBA00023221"/>
    </source>
</evidence>
<evidence type="ECO:0000256" key="5">
    <source>
        <dbReference type="ARBA" id="ARBA00022490"/>
    </source>
</evidence>
<evidence type="ECO:0000256" key="10">
    <source>
        <dbReference type="ARBA" id="ARBA00022723"/>
    </source>
</evidence>
<feature type="compositionally biased region" description="Pro residues" evidence="30">
    <location>
        <begin position="222"/>
        <end position="232"/>
    </location>
</feature>
<dbReference type="GO" id="GO:0005634">
    <property type="term" value="C:nucleus"/>
    <property type="evidence" value="ECO:0007669"/>
    <property type="project" value="UniProtKB-SubCell"/>
</dbReference>
<keyword evidence="18" id="KW-0756">Sterol biosynthesis</keyword>
<dbReference type="InterPro" id="IPR019787">
    <property type="entry name" value="Znf_PHD-finger"/>
</dbReference>
<feature type="region of interest" description="Disordered" evidence="30">
    <location>
        <begin position="1027"/>
        <end position="1104"/>
    </location>
</feature>
<feature type="domain" description="PHD-type" evidence="31">
    <location>
        <begin position="417"/>
        <end position="475"/>
    </location>
</feature>
<keyword evidence="11" id="KW-0547">Nucleotide-binding</keyword>
<reference evidence="32" key="1">
    <citation type="submission" date="2019-10" db="EMBL/GenBank/DDBJ databases">
        <title>The sequence and de novo assembly of the wild yak genome.</title>
        <authorList>
            <person name="Liu Y."/>
        </authorList>
    </citation>
    <scope>NUCLEOTIDE SEQUENCE [LARGE SCALE GENOMIC DNA]</scope>
    <source>
        <strain evidence="32">WY2019</strain>
    </source>
</reference>
<evidence type="ECO:0000256" key="6">
    <source>
        <dbReference type="ARBA" id="ARBA00022516"/>
    </source>
</evidence>
<evidence type="ECO:0000256" key="14">
    <source>
        <dbReference type="ARBA" id="ARBA00022778"/>
    </source>
</evidence>
<keyword evidence="9" id="KW-0879">Wnt signaling pathway</keyword>
<feature type="compositionally biased region" description="Pro residues" evidence="30">
    <location>
        <begin position="240"/>
        <end position="249"/>
    </location>
</feature>
<dbReference type="GO" id="GO:0016055">
    <property type="term" value="P:Wnt signaling pathway"/>
    <property type="evidence" value="ECO:0007669"/>
    <property type="project" value="UniProtKB-KW"/>
</dbReference>
<feature type="compositionally biased region" description="Basic and acidic residues" evidence="30">
    <location>
        <begin position="1087"/>
        <end position="1104"/>
    </location>
</feature>
<proteinExistence type="predicted"/>
<dbReference type="EMBL" id="VBQZ03000149">
    <property type="protein sequence ID" value="MXQ95889.1"/>
    <property type="molecule type" value="Genomic_DNA"/>
</dbReference>
<feature type="compositionally biased region" description="Pro residues" evidence="30">
    <location>
        <begin position="326"/>
        <end position="342"/>
    </location>
</feature>
<comment type="catalytic activity">
    <reaction evidence="26">
        <text>(R)-5-phosphomevalonate + ATP = (R)-5-diphosphomevalonate + ADP</text>
        <dbReference type="Rhea" id="RHEA:16341"/>
        <dbReference type="ChEBI" id="CHEBI:30616"/>
        <dbReference type="ChEBI" id="CHEBI:57557"/>
        <dbReference type="ChEBI" id="CHEBI:58146"/>
        <dbReference type="ChEBI" id="CHEBI:456216"/>
        <dbReference type="EC" id="2.7.4.2"/>
    </reaction>
    <physiologicalReaction direction="left-to-right" evidence="26">
        <dbReference type="Rhea" id="RHEA:16342"/>
    </physiologicalReaction>
    <physiologicalReaction direction="right-to-left" evidence="26">
        <dbReference type="Rhea" id="RHEA:16343"/>
    </physiologicalReaction>
</comment>
<gene>
    <name evidence="32" type="ORF">E5288_WYG015205</name>
</gene>
<comment type="pathway">
    <text evidence="3">Isoprenoid biosynthesis; isopentenyl diphosphate biosynthesis via mevalonate pathway; isopentenyl diphosphate from (R)-mevalonate: step 2/3.</text>
</comment>
<evidence type="ECO:0000256" key="24">
    <source>
        <dbReference type="ARBA" id="ARBA00034549"/>
    </source>
</evidence>
<keyword evidence="19 29" id="KW-0175">Coiled coil</keyword>
<dbReference type="Pfam" id="PF00628">
    <property type="entry name" value="PHD"/>
    <property type="match status" value="1"/>
</dbReference>
<evidence type="ECO:0000256" key="4">
    <source>
        <dbReference type="ARBA" id="ARBA00012958"/>
    </source>
</evidence>
<evidence type="ECO:0000256" key="26">
    <source>
        <dbReference type="ARBA" id="ARBA00051752"/>
    </source>
</evidence>
<evidence type="ECO:0000256" key="2">
    <source>
        <dbReference type="ARBA" id="ARBA00004514"/>
    </source>
</evidence>
<keyword evidence="21" id="KW-1207">Sterol metabolism</keyword>
<feature type="region of interest" description="Disordered" evidence="30">
    <location>
        <begin position="85"/>
        <end position="154"/>
    </location>
</feature>
<dbReference type="Gene3D" id="3.40.50.300">
    <property type="entry name" value="P-loop containing nucleotide triphosphate hydrolases"/>
    <property type="match status" value="1"/>
</dbReference>
<keyword evidence="7" id="KW-0153">Cholesterol metabolism</keyword>
<sequence length="1460" mass="157984">MVRPSRRADGLPSSLASRHAALPGWRRPPPGLRLGTALPAQRSGEGLARASLPLLAERSGGCHAEFRFLWLRPLAGGRVRPPPLLTRVPHSMAASAPPPPDKLEGGGGPAPPPAPPSTGRKQGKAGLQMKSPEKKRRKSNTQGPAYSHLTEFAPPPTPMVDHLVASNPFEDDFGAPKVGGAAPPFLGSPVPFGGFRVQGGMAGQVPPGYGTGGGGGPQPLRRQPPPFPPSPMGPAFNMPPQGPGYPPPGNMNFPSQPFNQPLGQNFSPPGGQMMPGPVGGFGPMISPTMGQPPRGELGPPSLPQRFAQPGAPFGPSLQRPGQGLPSLPPNTSPFPGPDPGFPGPGGEDGGKPLNPPAATAFPQEPHSGSPAAAVNGNQPSFPPNSSGRGGGTPDANSLAPPGKAGGGSGPQPPPGLVYPCGACRSEVNDDQDAILCEASCQKWFHRECTGMTESAYGLLTTEASAVWACDLCLKTKEIQSVYIREGMGQLVAANDGVIAFLSGSWSWFPSASHPQGGETQWLLGAEKGTEKPNSLKKQENSDNSWVLAGSESLPVETLGPESGNDPESERAPRAPQSPSRAAAEESAGTLDGGETVSQSESSQSGPILSEEAEAKQGVLEGDDPGVESPGPGDTEAQGDLEETPEVVGLEPDSQDLEDQSPPRSLPSSPKTAWIREEAHHSSSEDDTDVDVEGLRRRRGREPGTPQPAATLGVEDQVQGEGAGGQLGISLNMCLLGSLVLLGLGVLLFASGFHFPTGPLEEVDLQVLPDVESDTEMLEAVGDGQACDGLQQLQTSELLDSVPSLQNMALLLDKLAKENQDIRLLQAQLQAQKEELQSLMRQPKGLEEENARLRGALQQGEASQRALESELQQLRAQLQGLEADCVQGADGLCLQWGRGPQAGQVTKEQGPTGQEPSPGFLEQKKQLEAEAQALRQELERQRRLLGSVQQDLERSLKEAGRGDPARAGLAELGHRLAQKLRGLENWSQHPGVPANVSEAWHQKPHFQNSRELSGKEKWWDRQGDWKTEHWKHKKEASGREKSWRGEEDRELAGRRKEGKPRVEEWAGKKDGKQQRSKEPPRKSGRPHPSGERQKHPRWKEGAKDRHDPLPLWAELSRHKYQAPQGCSGVHECARQEGLAFFGIELAPVRQQELASLLRTYLARLPWAGPLTEELPLSPAYFGEDGIFRHDRLRFRDFVDALEDQLEEVAVRQTGDDDAVDDFEDFIFSHFFGDKALKKRKLLERKPRLENQRFNLKPRKHVCWLTVVSTAMKKTAAGTEPLLVAAPPSGRVHSGPVVGFKGLGADVCAILRLSGPLKEQYAQEHGLDFQRLMDASTYKEAYRSDMIRWGEEKRQADPGFFCRKIVEGVCQPVWLVSDTRRVSDIQWFQEAYGAVTQTVRVVATEESRQQRGWVFTPGVDDAESECGLDNLRTFDWVIENHGDEQRLEEQLEHLIEFVRSRL</sequence>
<evidence type="ECO:0000256" key="19">
    <source>
        <dbReference type="ARBA" id="ARBA00023054"/>
    </source>
</evidence>
<keyword evidence="17" id="KW-0752">Steroid biosynthesis</keyword>
<dbReference type="UniPathway" id="UPA00057">
    <property type="reaction ID" value="UER00099"/>
</dbReference>
<dbReference type="PANTHER" id="PTHR28638">
    <property type="entry name" value="CELL CYCLE PROGRESSION PROTEIN 1"/>
    <property type="match status" value="1"/>
</dbReference>
<evidence type="ECO:0000256" key="23">
    <source>
        <dbReference type="ARBA" id="ARBA00023242"/>
    </source>
</evidence>
<dbReference type="GO" id="GO:0006695">
    <property type="term" value="P:cholesterol biosynthetic process"/>
    <property type="evidence" value="ECO:0007669"/>
    <property type="project" value="UniProtKB-KW"/>
</dbReference>
<keyword evidence="12 28" id="KW-0863">Zinc-finger</keyword>
<evidence type="ECO:0000256" key="29">
    <source>
        <dbReference type="SAM" id="Coils"/>
    </source>
</evidence>
<feature type="region of interest" description="Disordered" evidence="30">
    <location>
        <begin position="1"/>
        <end position="38"/>
    </location>
</feature>
<keyword evidence="20" id="KW-0443">Lipid metabolism</keyword>
<comment type="function">
    <text evidence="27">Catalyzes the reversible ATP-dependent phosphorylation of mevalonate 5-phosphate to produce mevalonate diphosphate and ADP, a key step in the mevalonic acid mediated biosynthesis of isopentenyl diphosphate and other polyisoprenoid metabolites.</text>
</comment>
<dbReference type="InterPro" id="IPR001965">
    <property type="entry name" value="Znf_PHD"/>
</dbReference>
<accession>A0A6B0S0A0</accession>
<protein>
    <recommendedName>
        <fullName evidence="24">Phosphomevalonate kinase</fullName>
        <ecNumber evidence="4">2.7.4.2</ecNumber>
    </recommendedName>
</protein>
<feature type="compositionally biased region" description="Polar residues" evidence="30">
    <location>
        <begin position="661"/>
        <end position="670"/>
    </location>
</feature>
<evidence type="ECO:0000256" key="1">
    <source>
        <dbReference type="ARBA" id="ARBA00004123"/>
    </source>
</evidence>
<organism evidence="32 33">
    <name type="scientific">Bos mutus</name>
    <name type="common">wild yak</name>
    <dbReference type="NCBI Taxonomy" id="72004"/>
    <lineage>
        <taxon>Eukaryota</taxon>
        <taxon>Metazoa</taxon>
        <taxon>Chordata</taxon>
        <taxon>Craniata</taxon>
        <taxon>Vertebrata</taxon>
        <taxon>Euteleostomi</taxon>
        <taxon>Mammalia</taxon>
        <taxon>Eutheria</taxon>
        <taxon>Laurasiatheria</taxon>
        <taxon>Artiodactyla</taxon>
        <taxon>Ruminantia</taxon>
        <taxon>Pecora</taxon>
        <taxon>Bovidae</taxon>
        <taxon>Bovinae</taxon>
        <taxon>Bos</taxon>
    </lineage>
</organism>
<comment type="caution">
    <text evidence="32">The sequence shown here is derived from an EMBL/GenBank/DDBJ whole genome shotgun (WGS) entry which is preliminary data.</text>
</comment>
<keyword evidence="5" id="KW-0963">Cytoplasm</keyword>
<dbReference type="GO" id="GO:0016020">
    <property type="term" value="C:membrane"/>
    <property type="evidence" value="ECO:0007669"/>
    <property type="project" value="TreeGrafter"/>
</dbReference>
<feature type="region of interest" description="Disordered" evidence="30">
    <location>
        <begin position="201"/>
        <end position="413"/>
    </location>
</feature>
<evidence type="ECO:0000256" key="3">
    <source>
        <dbReference type="ARBA" id="ARBA00005017"/>
    </source>
</evidence>
<evidence type="ECO:0000256" key="13">
    <source>
        <dbReference type="ARBA" id="ARBA00022777"/>
    </source>
</evidence>
<keyword evidence="33" id="KW-1185">Reference proteome</keyword>
<dbReference type="FunFam" id="3.30.40.10:FF:000107">
    <property type="entry name" value="pygopus homolog 1"/>
    <property type="match status" value="1"/>
</dbReference>
<evidence type="ECO:0000256" key="27">
    <source>
        <dbReference type="ARBA" id="ARBA00057619"/>
    </source>
</evidence>
<keyword evidence="16" id="KW-0067">ATP-binding</keyword>
<dbReference type="InterPro" id="IPR011011">
    <property type="entry name" value="Znf_FYVE_PHD"/>
</dbReference>
<evidence type="ECO:0000256" key="8">
    <source>
        <dbReference type="ARBA" id="ARBA00022679"/>
    </source>
</evidence>
<dbReference type="SMART" id="SM00249">
    <property type="entry name" value="PHD"/>
    <property type="match status" value="1"/>
</dbReference>
<keyword evidence="10" id="KW-0479">Metal-binding</keyword>
<feature type="region of interest" description="Disordered" evidence="30">
    <location>
        <begin position="551"/>
        <end position="670"/>
    </location>
</feature>
<keyword evidence="22" id="KW-0753">Steroid metabolism</keyword>
<evidence type="ECO:0000313" key="33">
    <source>
        <dbReference type="Proteomes" id="UP000322234"/>
    </source>
</evidence>
<evidence type="ECO:0000256" key="18">
    <source>
        <dbReference type="ARBA" id="ARBA00023011"/>
    </source>
</evidence>
<evidence type="ECO:0000256" key="21">
    <source>
        <dbReference type="ARBA" id="ARBA00023166"/>
    </source>
</evidence>
<dbReference type="Gene3D" id="3.30.40.10">
    <property type="entry name" value="Zinc/RING finger domain, C3HC4 (zinc finger)"/>
    <property type="match status" value="1"/>
</dbReference>
<dbReference type="PROSITE" id="PS50016">
    <property type="entry name" value="ZF_PHD_2"/>
    <property type="match status" value="1"/>
</dbReference>
<dbReference type="PROSITE" id="PS01359">
    <property type="entry name" value="ZF_PHD_1"/>
    <property type="match status" value="1"/>
</dbReference>
<comment type="subcellular location">
    <subcellularLocation>
        <location evidence="2">Cytoplasm</location>
        <location evidence="2">Cytosol</location>
    </subcellularLocation>
    <subcellularLocation>
        <location evidence="1">Nucleus</location>
    </subcellularLocation>
</comment>
<evidence type="ECO:0000256" key="17">
    <source>
        <dbReference type="ARBA" id="ARBA00022955"/>
    </source>
</evidence>